<dbReference type="GO" id="GO:0020037">
    <property type="term" value="F:heme binding"/>
    <property type="evidence" value="ECO:0007669"/>
    <property type="project" value="InterPro"/>
</dbReference>
<evidence type="ECO:0000256" key="2">
    <source>
        <dbReference type="ARBA" id="ARBA00022617"/>
    </source>
</evidence>
<accession>A0A1H7P0Q9</accession>
<comment type="similarity">
    <text evidence="1 7">Belongs to the cytochrome P450 family.</text>
</comment>
<dbReference type="RefSeq" id="WP_042442711.1">
    <property type="nucleotide sequence ID" value="NZ_BBPN01000003.1"/>
</dbReference>
<dbReference type="GO" id="GO:0005506">
    <property type="term" value="F:iron ion binding"/>
    <property type="evidence" value="ECO:0007669"/>
    <property type="project" value="InterPro"/>
</dbReference>
<evidence type="ECO:0000256" key="5">
    <source>
        <dbReference type="ARBA" id="ARBA00023004"/>
    </source>
</evidence>
<evidence type="ECO:0000313" key="9">
    <source>
        <dbReference type="Proteomes" id="UP000183015"/>
    </source>
</evidence>
<dbReference type="Gene3D" id="1.10.630.10">
    <property type="entry name" value="Cytochrome P450"/>
    <property type="match status" value="1"/>
</dbReference>
<dbReference type="Pfam" id="PF00067">
    <property type="entry name" value="p450"/>
    <property type="match status" value="1"/>
</dbReference>
<sequence>MTAVDPIDALTYPAARGGCPFAPPPAYQEALEQRPVTRISLWDGSRAWLVTRHEDVRAVMGDRRFSADARKPGFPFLSDGRRELAAQNPSFIRMDDPEHARFRRMLTGDFIIKRVEALRPAIQRIVDGFLDEMTSHHPPADLVAEFALPVPSLVICMLLGVPYQDHAYFQERSRILLRNHSTAAQVRRARDELSDYLQELAKRKELEPDEHIISKLIARGDLTREEVAGMSLLLLVAGHETTANMTALSTLALLRDPAQLARLREDPTLIKGAVEELLRFLSIVQGGTLRVAVESAEIGGTTIEAGEGVICMLSTANRDSSVFATPEALDVGRDARRHVAFGFGVHQCLGQPLARLELQIALETLIRRLPDLRLAVPFEDVRFRTDTAVHGLEELPVTW</sequence>
<dbReference type="OrthoDB" id="3664945at2"/>
<dbReference type="GO" id="GO:0004497">
    <property type="term" value="F:monooxygenase activity"/>
    <property type="evidence" value="ECO:0007669"/>
    <property type="project" value="UniProtKB-KW"/>
</dbReference>
<keyword evidence="5 7" id="KW-0408">Iron</keyword>
<dbReference type="PANTHER" id="PTHR46696:SF1">
    <property type="entry name" value="CYTOCHROME P450 YJIB-RELATED"/>
    <property type="match status" value="1"/>
</dbReference>
<keyword evidence="6 7" id="KW-0503">Monooxygenase</keyword>
<proteinExistence type="inferred from homology"/>
<dbReference type="InterPro" id="IPR002397">
    <property type="entry name" value="Cyt_P450_B"/>
</dbReference>
<reference evidence="9" key="1">
    <citation type="submission" date="2016-10" db="EMBL/GenBank/DDBJ databases">
        <authorList>
            <person name="Varghese N."/>
        </authorList>
    </citation>
    <scope>NUCLEOTIDE SEQUENCE [LARGE SCALE GENOMIC DNA]</scope>
    <source>
        <strain evidence="9">DSM 45096 / BCRC 16803 / CGMCC 4.1857 / CIP 109030 / JCM 12277 / KCTC 19219 / NBRC 100920 / 33214</strain>
    </source>
</reference>
<dbReference type="EMBL" id="FOAZ01000007">
    <property type="protein sequence ID" value="SEL29412.1"/>
    <property type="molecule type" value="Genomic_DNA"/>
</dbReference>
<keyword evidence="2 7" id="KW-0349">Heme</keyword>
<dbReference type="InterPro" id="IPR036396">
    <property type="entry name" value="Cyt_P450_sf"/>
</dbReference>
<evidence type="ECO:0000256" key="6">
    <source>
        <dbReference type="ARBA" id="ARBA00023033"/>
    </source>
</evidence>
<gene>
    <name evidence="8" type="ORF">SAMN05414137_107168</name>
</gene>
<dbReference type="AlphaFoldDB" id="A0A1H7P0Q9"/>
<evidence type="ECO:0000256" key="7">
    <source>
        <dbReference type="RuleBase" id="RU000461"/>
    </source>
</evidence>
<evidence type="ECO:0000256" key="1">
    <source>
        <dbReference type="ARBA" id="ARBA00010617"/>
    </source>
</evidence>
<evidence type="ECO:0000313" key="8">
    <source>
        <dbReference type="EMBL" id="SEL29412.1"/>
    </source>
</evidence>
<evidence type="ECO:0000256" key="4">
    <source>
        <dbReference type="ARBA" id="ARBA00023002"/>
    </source>
</evidence>
<dbReference type="FunFam" id="1.10.630.10:FF:000018">
    <property type="entry name" value="Cytochrome P450 monooxygenase"/>
    <property type="match status" value="1"/>
</dbReference>
<dbReference type="PRINTS" id="PR00359">
    <property type="entry name" value="BP450"/>
</dbReference>
<dbReference type="GO" id="GO:0016705">
    <property type="term" value="F:oxidoreductase activity, acting on paired donors, with incorporation or reduction of molecular oxygen"/>
    <property type="evidence" value="ECO:0007669"/>
    <property type="project" value="InterPro"/>
</dbReference>
<dbReference type="InterPro" id="IPR001128">
    <property type="entry name" value="Cyt_P450"/>
</dbReference>
<protein>
    <submittedName>
        <fullName evidence="8">Cytochrome P450</fullName>
    </submittedName>
</protein>
<keyword evidence="4 7" id="KW-0560">Oxidoreductase</keyword>
<dbReference type="PROSITE" id="PS00086">
    <property type="entry name" value="CYTOCHROME_P450"/>
    <property type="match status" value="1"/>
</dbReference>
<dbReference type="PRINTS" id="PR00385">
    <property type="entry name" value="P450"/>
</dbReference>
<keyword evidence="3 7" id="KW-0479">Metal-binding</keyword>
<dbReference type="CDD" id="cd11030">
    <property type="entry name" value="CYP105-like"/>
    <property type="match status" value="1"/>
</dbReference>
<keyword evidence="9" id="KW-1185">Reference proteome</keyword>
<dbReference type="eggNOG" id="COG2124">
    <property type="taxonomic scope" value="Bacteria"/>
</dbReference>
<name>A0A1H7P0Q9_STRJI</name>
<dbReference type="SUPFAM" id="SSF48264">
    <property type="entry name" value="Cytochrome P450"/>
    <property type="match status" value="1"/>
</dbReference>
<dbReference type="Proteomes" id="UP000183015">
    <property type="component" value="Unassembled WGS sequence"/>
</dbReference>
<dbReference type="PANTHER" id="PTHR46696">
    <property type="entry name" value="P450, PUTATIVE (EUROFUNG)-RELATED"/>
    <property type="match status" value="1"/>
</dbReference>
<dbReference type="InterPro" id="IPR017972">
    <property type="entry name" value="Cyt_P450_CS"/>
</dbReference>
<evidence type="ECO:0000256" key="3">
    <source>
        <dbReference type="ARBA" id="ARBA00022723"/>
    </source>
</evidence>
<dbReference type="STRING" id="235985.SAMN05414137_107168"/>
<organism evidence="8 9">
    <name type="scientific">Streptacidiphilus jiangxiensis</name>
    <dbReference type="NCBI Taxonomy" id="235985"/>
    <lineage>
        <taxon>Bacteria</taxon>
        <taxon>Bacillati</taxon>
        <taxon>Actinomycetota</taxon>
        <taxon>Actinomycetes</taxon>
        <taxon>Kitasatosporales</taxon>
        <taxon>Streptomycetaceae</taxon>
        <taxon>Streptacidiphilus</taxon>
    </lineage>
</organism>